<dbReference type="Pfam" id="PF01713">
    <property type="entry name" value="Smr"/>
    <property type="match status" value="1"/>
</dbReference>
<dbReference type="RefSeq" id="WP_008069607.1">
    <property type="nucleotide sequence ID" value="NZ_AQWK01000003.1"/>
</dbReference>
<dbReference type="SUPFAM" id="SSF160443">
    <property type="entry name" value="SMR domain-like"/>
    <property type="match status" value="1"/>
</dbReference>
<reference evidence="3 4" key="1">
    <citation type="journal article" date="2012" name="J. Bacteriol.">
        <title>Draft Genome Sequence of Novosphingobium nitrogenifigens Y88T.</title>
        <authorList>
            <person name="Strabala T.J."/>
            <person name="Macdonald L."/>
            <person name="Liu V."/>
            <person name="Smit A.M."/>
        </authorList>
    </citation>
    <scope>NUCLEOTIDE SEQUENCE [LARGE SCALE GENOMIC DNA]</scope>
    <source>
        <strain evidence="3 4">DSM 19370</strain>
    </source>
</reference>
<dbReference type="PANTHER" id="PTHR35562:SF2">
    <property type="entry name" value="DNA ENDONUCLEASE SMRA-RELATED"/>
    <property type="match status" value="1"/>
</dbReference>
<dbReference type="Proteomes" id="UP000004728">
    <property type="component" value="Unassembled WGS sequence"/>
</dbReference>
<feature type="region of interest" description="Disordered" evidence="1">
    <location>
        <begin position="22"/>
        <end position="86"/>
    </location>
</feature>
<dbReference type="InterPro" id="IPR036063">
    <property type="entry name" value="Smr_dom_sf"/>
</dbReference>
<evidence type="ECO:0000259" key="2">
    <source>
        <dbReference type="PROSITE" id="PS50828"/>
    </source>
</evidence>
<dbReference type="EMBL" id="AEWJ01000024">
    <property type="protein sequence ID" value="EGD59826.1"/>
    <property type="molecule type" value="Genomic_DNA"/>
</dbReference>
<dbReference type="InParanoid" id="F1Z644"/>
<feature type="compositionally biased region" description="Pro residues" evidence="1">
    <location>
        <begin position="63"/>
        <end position="77"/>
    </location>
</feature>
<dbReference type="HOGENOM" id="CLU_055978_2_1_5"/>
<evidence type="ECO:0000313" key="3">
    <source>
        <dbReference type="EMBL" id="EGD59826.1"/>
    </source>
</evidence>
<gene>
    <name evidence="3" type="ORF">Y88_2265</name>
</gene>
<dbReference type="OrthoDB" id="7165597at2"/>
<keyword evidence="4" id="KW-1185">Reference proteome</keyword>
<name>F1Z644_9SPHN</name>
<organism evidence="3 4">
    <name type="scientific">Novosphingobium nitrogenifigens DSM 19370</name>
    <dbReference type="NCBI Taxonomy" id="983920"/>
    <lineage>
        <taxon>Bacteria</taxon>
        <taxon>Pseudomonadati</taxon>
        <taxon>Pseudomonadota</taxon>
        <taxon>Alphaproteobacteria</taxon>
        <taxon>Sphingomonadales</taxon>
        <taxon>Sphingomonadaceae</taxon>
        <taxon>Novosphingobium</taxon>
    </lineage>
</organism>
<protein>
    <submittedName>
        <fullName evidence="3">Smr protein/MutS2</fullName>
    </submittedName>
</protein>
<dbReference type="InterPro" id="IPR002625">
    <property type="entry name" value="Smr_dom"/>
</dbReference>
<dbReference type="Gene3D" id="3.30.1370.110">
    <property type="match status" value="1"/>
</dbReference>
<evidence type="ECO:0000313" key="4">
    <source>
        <dbReference type="Proteomes" id="UP000004728"/>
    </source>
</evidence>
<dbReference type="eggNOG" id="COG2840">
    <property type="taxonomic scope" value="Bacteria"/>
</dbReference>
<accession>F1Z644</accession>
<dbReference type="AlphaFoldDB" id="F1Z644"/>
<proteinExistence type="predicted"/>
<feature type="domain" description="Smr" evidence="2">
    <location>
        <begin position="104"/>
        <end position="194"/>
    </location>
</feature>
<evidence type="ECO:0000256" key="1">
    <source>
        <dbReference type="SAM" id="MobiDB-lite"/>
    </source>
</evidence>
<dbReference type="FunCoup" id="F1Z644">
    <property type="interactions" value="26"/>
</dbReference>
<comment type="caution">
    <text evidence="3">The sequence shown here is derived from an EMBL/GenBank/DDBJ whole genome shotgun (WGS) entry which is preliminary data.</text>
</comment>
<dbReference type="STRING" id="983920.Y88_2265"/>
<dbReference type="PROSITE" id="PS50828">
    <property type="entry name" value="SMR"/>
    <property type="match status" value="1"/>
</dbReference>
<dbReference type="PANTHER" id="PTHR35562">
    <property type="entry name" value="DNA ENDONUCLEASE SMRA-RELATED"/>
    <property type="match status" value="1"/>
</dbReference>
<sequence length="197" mass="21154">MRRPPRGLSAEETALWRKVAATVTPIHQPPPAQPLTAKASAPEALPVETAPPAPAPKRVRGRVPPPLPVPAPPPPTTRPLTRNGLDSSWDRKLARGAIDPDITIDLHGMNLDTAHSRLLGGLTQGLAMGARVILLIAGKSRPHGEHDMRGERRGAIRAKLLDWLAHSPHASQIAAVRPAQQRHGGSGAVYIILRRTR</sequence>